<sequence length="225" mass="27150">MNIYDLYSQLYLRKNMFKLNYEITKEDNYVTLSFNADSYDIFIALRLQFDSVLRWSNFSYLLKNEIHKNIYRLITNDLLKYYKEDDLILTARDFYQNSYSFSQDIQNQEELEIYLSEFLKCVKFYETEIFPKLTDIRFLAEFVGSVPFENNLEIVVGGTYPVTIFKKLAILKWGNHPRYEEYKQGLATFIEEDFLDPKYQQEAPLYKKGFEKLIYHLENEPNPFL</sequence>
<evidence type="ECO:0000313" key="2">
    <source>
        <dbReference type="EMBL" id="ATA93824.1"/>
    </source>
</evidence>
<organism evidence="1 3">
    <name type="scientific">Capnocytophaga canimorsus</name>
    <dbReference type="NCBI Taxonomy" id="28188"/>
    <lineage>
        <taxon>Bacteria</taxon>
        <taxon>Pseudomonadati</taxon>
        <taxon>Bacteroidota</taxon>
        <taxon>Flavobacteriia</taxon>
        <taxon>Flavobacteriales</taxon>
        <taxon>Flavobacteriaceae</taxon>
        <taxon>Capnocytophaga</taxon>
    </lineage>
</organism>
<dbReference type="Proteomes" id="UP000243136">
    <property type="component" value="Chromosome"/>
</dbReference>
<protein>
    <submittedName>
        <fullName evidence="1">Uncharacterized protein</fullName>
    </submittedName>
</protein>
<dbReference type="EMBL" id="CP022389">
    <property type="protein sequence ID" value="ATA93824.1"/>
    <property type="molecule type" value="Genomic_DNA"/>
</dbReference>
<dbReference type="RefSeq" id="WP_095917353.1">
    <property type="nucleotide sequence ID" value="NZ_CP022388.1"/>
</dbReference>
<dbReference type="Proteomes" id="UP000243753">
    <property type="component" value="Chromosome"/>
</dbReference>
<accession>A0A250G705</accession>
<evidence type="ECO:0000313" key="1">
    <source>
        <dbReference type="EMBL" id="ATA91977.1"/>
    </source>
</evidence>
<reference evidence="1" key="1">
    <citation type="journal article" date="2017" name="Genome Announc.">
        <title>Twelve Complete Reference Genomes of Clinical Isolates in the Capnocytophaga Genus.</title>
        <authorList>
            <person name="Villarma A."/>
            <person name="Gulvik C.A."/>
            <person name="Rowe L.A."/>
            <person name="Sheth M."/>
            <person name="Juieng P."/>
            <person name="Nicholson A.C."/>
            <person name="Loparev V.N."/>
            <person name="McQuiston J.R."/>
        </authorList>
    </citation>
    <scope>NUCLEOTIDE SEQUENCE</scope>
    <source>
        <strain evidence="2">H3936</strain>
        <strain evidence="1">H5594</strain>
    </source>
</reference>
<evidence type="ECO:0000313" key="4">
    <source>
        <dbReference type="Proteomes" id="UP000243753"/>
    </source>
</evidence>
<dbReference type="EMBL" id="CP022388">
    <property type="protein sequence ID" value="ATA91977.1"/>
    <property type="molecule type" value="Genomic_DNA"/>
</dbReference>
<reference evidence="3 4" key="2">
    <citation type="submission" date="2017-06" db="EMBL/GenBank/DDBJ databases">
        <title>Capnocytophaga spp. assemblies.</title>
        <authorList>
            <person name="Gulvik C.A."/>
        </authorList>
    </citation>
    <scope>NUCLEOTIDE SEQUENCE [LARGE SCALE GENOMIC DNA]</scope>
    <source>
        <strain evidence="4">H3936</strain>
        <strain evidence="3">H5594</strain>
    </source>
</reference>
<proteinExistence type="predicted"/>
<dbReference type="AlphaFoldDB" id="A0A250G705"/>
<evidence type="ECO:0000313" key="3">
    <source>
        <dbReference type="Proteomes" id="UP000243136"/>
    </source>
</evidence>
<name>A0A250G705_9FLAO</name>
<gene>
    <name evidence="2" type="ORF">CGC54_05465</name>
    <name evidence="1" type="ORF">CGC56_07260</name>
</gene>